<evidence type="ECO:0000313" key="1">
    <source>
        <dbReference type="EMBL" id="QLL05490.1"/>
    </source>
</evidence>
<gene>
    <name evidence="1" type="ORF">H0P51_16670</name>
</gene>
<dbReference type="EMBL" id="CP059165">
    <property type="protein sequence ID" value="QLL05490.1"/>
    <property type="molecule type" value="Genomic_DNA"/>
</dbReference>
<dbReference type="KEGG" id="mgor:H0P51_16670"/>
<sequence length="77" mass="7358">MSYVLIGQEALAAAATEVAGSAPSSGNVPAAAVVRVVGAAPMETAASTAPALTVPNSVSRDRVAGSTSATAQSLDTS</sequence>
<dbReference type="Proteomes" id="UP000510682">
    <property type="component" value="Chromosome"/>
</dbReference>
<reference evidence="2" key="3">
    <citation type="submission" date="2023-07" db="EMBL/GenBank/DDBJ databases">
        <title>Description of Mycobacterium gordonae subsp. intergordonae subsp.nov. and Mycobacterium gordonae subsp. gordonae subsp. nov.</title>
        <authorList>
            <person name="Huang H."/>
        </authorList>
    </citation>
    <scope>NUCLEOTIDE SEQUENCE [LARGE SCALE GENOMIC DNA]</scope>
    <source>
        <strain evidence="2">24</strain>
    </source>
</reference>
<dbReference type="RefSeq" id="WP_180913900.1">
    <property type="nucleotide sequence ID" value="NZ_CP059165.1"/>
</dbReference>
<dbReference type="AlphaFoldDB" id="A0A7D6DWD6"/>
<proteinExistence type="predicted"/>
<reference evidence="2" key="1">
    <citation type="submission" date="2020-07" db="EMBL/GenBank/DDBJ databases">
        <title>Description of Mycobacterium gordonae subsp. intergordonae subsp.nov. and Mycobacterium gordonae subsp. gordonae subsp. nov.</title>
        <authorList>
            <person name="Yu X."/>
        </authorList>
    </citation>
    <scope>NUCLEOTIDE SEQUENCE [LARGE SCALE GENOMIC DNA]</scope>
    <source>
        <strain evidence="2">24</strain>
    </source>
</reference>
<accession>A0A7D6DWD6</accession>
<keyword evidence="2" id="KW-1185">Reference proteome</keyword>
<name>A0A7D6DWD6_9MYCO</name>
<evidence type="ECO:0000313" key="2">
    <source>
        <dbReference type="Proteomes" id="UP000510682"/>
    </source>
</evidence>
<protein>
    <submittedName>
        <fullName evidence="1">Uncharacterized protein</fullName>
    </submittedName>
</protein>
<organism evidence="1 2">
    <name type="scientific">Mycobacterium vicinigordonae</name>
    <dbReference type="NCBI Taxonomy" id="1719132"/>
    <lineage>
        <taxon>Bacteria</taxon>
        <taxon>Bacillati</taxon>
        <taxon>Actinomycetota</taxon>
        <taxon>Actinomycetes</taxon>
        <taxon>Mycobacteriales</taxon>
        <taxon>Mycobacteriaceae</taxon>
        <taxon>Mycobacterium</taxon>
    </lineage>
</organism>
<reference evidence="1 2" key="2">
    <citation type="submission" date="2020-07" db="EMBL/GenBank/DDBJ databases">
        <authorList>
            <person name="Yu X."/>
        </authorList>
    </citation>
    <scope>NUCLEOTIDE SEQUENCE [LARGE SCALE GENOMIC DNA]</scope>
    <source>
        <strain evidence="2">24</strain>
    </source>
</reference>